<name>A0A2L0F735_SORCE</name>
<protein>
    <submittedName>
        <fullName evidence="2">Uncharacterized protein</fullName>
    </submittedName>
</protein>
<dbReference type="OrthoDB" id="9824508at2"/>
<evidence type="ECO:0000313" key="2">
    <source>
        <dbReference type="EMBL" id="AUX47342.1"/>
    </source>
</evidence>
<dbReference type="RefSeq" id="WP_104985371.1">
    <property type="nucleotide sequence ID" value="NZ_CP012673.1"/>
</dbReference>
<dbReference type="Proteomes" id="UP000238348">
    <property type="component" value="Chromosome"/>
</dbReference>
<keyword evidence="1" id="KW-0472">Membrane</keyword>
<feature type="transmembrane region" description="Helical" evidence="1">
    <location>
        <begin position="165"/>
        <end position="184"/>
    </location>
</feature>
<proteinExistence type="predicted"/>
<dbReference type="AlphaFoldDB" id="A0A2L0F735"/>
<keyword evidence="1" id="KW-0812">Transmembrane</keyword>
<evidence type="ECO:0000256" key="1">
    <source>
        <dbReference type="SAM" id="Phobius"/>
    </source>
</evidence>
<dbReference type="EMBL" id="CP012673">
    <property type="protein sequence ID" value="AUX47342.1"/>
    <property type="molecule type" value="Genomic_DNA"/>
</dbReference>
<sequence length="390" mass="42336">MKAADPILALRRRLGPIEVLALEAPSMVEAHRALGALLKKPALSAIKQRIARVAPAPLERQLSSIRDGRVFLERRAARATTPAAVRAGLIEYLECLTAWGQAIGLDRCARPLVAGGQPVSADELALWAQDDNTGCQTGMLRREDGSVLLWHTEEDTIGYFDRPRIASFAIVGGAPLFAFLYPYLIPGPAFGFSARQVHAVDSLHVQRANTPAGALTSAASWLVWRLDGAVDTRAITRALSPFVDGCAINVARASGRDVAAENVEIGGRRALRRRLHARVGSLVFQANAVSRPQSLLATEEALRARERGPYERRTERTLQAIARLRADRSDPGPQDVLKLMSSRQGGSYAYANRDVMAHCVAHIGATGIALYAQSGPAHPTDVYSPQWRWP</sequence>
<reference evidence="2 3" key="1">
    <citation type="submission" date="2015-09" db="EMBL/GenBank/DDBJ databases">
        <title>Sorangium comparison.</title>
        <authorList>
            <person name="Zaburannyi N."/>
            <person name="Bunk B."/>
            <person name="Overmann J."/>
            <person name="Mueller R."/>
        </authorList>
    </citation>
    <scope>NUCLEOTIDE SEQUENCE [LARGE SCALE GENOMIC DNA]</scope>
    <source>
        <strain evidence="2 3">So ce26</strain>
    </source>
</reference>
<accession>A0A2L0F735</accession>
<keyword evidence="1" id="KW-1133">Transmembrane helix</keyword>
<evidence type="ECO:0000313" key="3">
    <source>
        <dbReference type="Proteomes" id="UP000238348"/>
    </source>
</evidence>
<gene>
    <name evidence="2" type="ORF">SOCE26_088610</name>
</gene>
<organism evidence="2 3">
    <name type="scientific">Sorangium cellulosum</name>
    <name type="common">Polyangium cellulosum</name>
    <dbReference type="NCBI Taxonomy" id="56"/>
    <lineage>
        <taxon>Bacteria</taxon>
        <taxon>Pseudomonadati</taxon>
        <taxon>Myxococcota</taxon>
        <taxon>Polyangia</taxon>
        <taxon>Polyangiales</taxon>
        <taxon>Polyangiaceae</taxon>
        <taxon>Sorangium</taxon>
    </lineage>
</organism>